<sequence length="266" mass="30952">MAATLTRSWSVEFEKENLEKLFSQHAPHVPLTREHPSRPPITEAEKEHFYQYWAATGGHDLSIVQAASKAILLIPDPDLHLILSRQIGDDGAHAIAFRERVIALTGRDPIDDIRKEAERHWEFLEDVPYRNWLGFIAWELHYEHHILPQVWFNKLTSTIGDAVLAQQSSERFSDDEAIHRVTIANWWRKKFERASSNERAELAAQLLELDEEIQKRRAAYIKQRWQDAENFNGSNSQGIEPIYDAWRKEVLSYLLDIPNPQLTSIK</sequence>
<protein>
    <submittedName>
        <fullName evidence="1">Uncharacterized protein</fullName>
    </submittedName>
</protein>
<dbReference type="SUPFAM" id="SSF47240">
    <property type="entry name" value="Ferritin-like"/>
    <property type="match status" value="1"/>
</dbReference>
<accession>A0A1Z4N1Y5</accession>
<organism evidence="1 2">
    <name type="scientific">Tolypothrix tenuis PCC 7101</name>
    <dbReference type="NCBI Taxonomy" id="231146"/>
    <lineage>
        <taxon>Bacteria</taxon>
        <taxon>Bacillati</taxon>
        <taxon>Cyanobacteriota</taxon>
        <taxon>Cyanophyceae</taxon>
        <taxon>Nostocales</taxon>
        <taxon>Tolypothrichaceae</taxon>
        <taxon>Tolypothrix</taxon>
    </lineage>
</organism>
<reference evidence="1 2" key="1">
    <citation type="submission" date="2017-06" db="EMBL/GenBank/DDBJ databases">
        <title>Genome sequencing of cyanobaciteial culture collection at National Institute for Environmental Studies (NIES).</title>
        <authorList>
            <person name="Hirose Y."/>
            <person name="Shimura Y."/>
            <person name="Fujisawa T."/>
            <person name="Nakamura Y."/>
            <person name="Kawachi M."/>
        </authorList>
    </citation>
    <scope>NUCLEOTIDE SEQUENCE [LARGE SCALE GENOMIC DNA]</scope>
    <source>
        <strain evidence="1 2">NIES-37</strain>
    </source>
</reference>
<evidence type="ECO:0000313" key="1">
    <source>
        <dbReference type="EMBL" id="BAY99737.1"/>
    </source>
</evidence>
<dbReference type="Gene3D" id="1.20.1260.10">
    <property type="match status" value="1"/>
</dbReference>
<dbReference type="InterPro" id="IPR012347">
    <property type="entry name" value="Ferritin-like"/>
</dbReference>
<proteinExistence type="predicted"/>
<dbReference type="EMBL" id="AP018248">
    <property type="protein sequence ID" value="BAY99737.1"/>
    <property type="molecule type" value="Genomic_DNA"/>
</dbReference>
<gene>
    <name evidence="1" type="ORF">NIES37_37200</name>
</gene>
<dbReference type="RefSeq" id="WP_096578083.1">
    <property type="nucleotide sequence ID" value="NZ_CAWNJS010000001.1"/>
</dbReference>
<keyword evidence="2" id="KW-1185">Reference proteome</keyword>
<evidence type="ECO:0000313" key="2">
    <source>
        <dbReference type="Proteomes" id="UP000218785"/>
    </source>
</evidence>
<dbReference type="KEGG" id="ttq:NIES37_37200"/>
<dbReference type="Proteomes" id="UP000218785">
    <property type="component" value="Chromosome"/>
</dbReference>
<dbReference type="InterPro" id="IPR009078">
    <property type="entry name" value="Ferritin-like_SF"/>
</dbReference>
<name>A0A1Z4N1Y5_9CYAN</name>
<dbReference type="AlphaFoldDB" id="A0A1Z4N1Y5"/>